<organism evidence="2 3">
    <name type="scientific">Romanomermis culicivorax</name>
    <name type="common">Nematode worm</name>
    <dbReference type="NCBI Taxonomy" id="13658"/>
    <lineage>
        <taxon>Eukaryota</taxon>
        <taxon>Metazoa</taxon>
        <taxon>Ecdysozoa</taxon>
        <taxon>Nematoda</taxon>
        <taxon>Enoplea</taxon>
        <taxon>Dorylaimia</taxon>
        <taxon>Mermithida</taxon>
        <taxon>Mermithoidea</taxon>
        <taxon>Mermithidae</taxon>
        <taxon>Romanomermis</taxon>
    </lineage>
</organism>
<proteinExistence type="predicted"/>
<dbReference type="WBParaSite" id="nRc.2.0.1.t08426-RA">
    <property type="protein sequence ID" value="nRc.2.0.1.t08426-RA"/>
    <property type="gene ID" value="nRc.2.0.1.g08426"/>
</dbReference>
<accession>A0A915I3W2</accession>
<dbReference type="AlphaFoldDB" id="A0A915I3W2"/>
<protein>
    <submittedName>
        <fullName evidence="3">Carboxypeptidase regulatory-like domain-containing protein</fullName>
    </submittedName>
</protein>
<sequence>MKTSIILCFSFLMVALALAEKYSIKGRIKCRGQAARGAKIILQKPWLLGWSDVQATTTDKDGKYVLNHDSGERISGISGFRLEFKRKGCGGEFKNVKNKLFQDVNADL</sequence>
<keyword evidence="1" id="KW-0732">Signal</keyword>
<reference evidence="3" key="1">
    <citation type="submission" date="2022-11" db="UniProtKB">
        <authorList>
            <consortium name="WormBaseParasite"/>
        </authorList>
    </citation>
    <scope>IDENTIFICATION</scope>
</reference>
<feature type="signal peptide" evidence="1">
    <location>
        <begin position="1"/>
        <end position="19"/>
    </location>
</feature>
<keyword evidence="2" id="KW-1185">Reference proteome</keyword>
<dbReference type="Proteomes" id="UP000887565">
    <property type="component" value="Unplaced"/>
</dbReference>
<evidence type="ECO:0000313" key="2">
    <source>
        <dbReference type="Proteomes" id="UP000887565"/>
    </source>
</evidence>
<evidence type="ECO:0000256" key="1">
    <source>
        <dbReference type="SAM" id="SignalP"/>
    </source>
</evidence>
<feature type="chain" id="PRO_5037884596" evidence="1">
    <location>
        <begin position="20"/>
        <end position="108"/>
    </location>
</feature>
<name>A0A915I3W2_ROMCU</name>
<evidence type="ECO:0000313" key="3">
    <source>
        <dbReference type="WBParaSite" id="nRc.2.0.1.t08426-RA"/>
    </source>
</evidence>